<keyword evidence="4 13" id="KW-0812">Transmembrane</keyword>
<keyword evidence="9 13" id="KW-0066">ATP synthesis</keyword>
<feature type="transmembrane region" description="Helical" evidence="13">
    <location>
        <begin position="47"/>
        <end position="65"/>
    </location>
</feature>
<dbReference type="GO" id="GO:0046933">
    <property type="term" value="F:proton-transporting ATP synthase activity, rotational mechanism"/>
    <property type="evidence" value="ECO:0007669"/>
    <property type="project" value="UniProtKB-UniRule"/>
</dbReference>
<dbReference type="GO" id="GO:0005886">
    <property type="term" value="C:plasma membrane"/>
    <property type="evidence" value="ECO:0007669"/>
    <property type="project" value="UniProtKB-SubCell"/>
</dbReference>
<sequence length="197" mass="20557">MALETDPATTHSVENGAAESAANVGQHGASTEAAHSAGLPQFQFQHWGGQIAYLLILFAILYLLMSKVFGPRVRRVFDEREATIKGALASAREVQAEADRQAEGAQRALAEARASAQRTASEAAAKASAEIAARKAALDEELAAKQAEAEDRIRAARDGALQHLTTVASDVAEAMVEKLTGAKAPRGAVAAAIKSQG</sequence>
<dbReference type="AlphaFoldDB" id="A0A328AI93"/>
<dbReference type="CDD" id="cd06503">
    <property type="entry name" value="ATP-synt_Fo_b"/>
    <property type="match status" value="1"/>
</dbReference>
<name>A0A328AI93_9CAUL</name>
<dbReference type="PANTHER" id="PTHR33445:SF1">
    <property type="entry name" value="ATP SYNTHASE SUBUNIT B"/>
    <property type="match status" value="1"/>
</dbReference>
<dbReference type="Pfam" id="PF00430">
    <property type="entry name" value="ATP-synt_B"/>
    <property type="match status" value="1"/>
</dbReference>
<protein>
    <recommendedName>
        <fullName evidence="13">ATP synthase subunit b</fullName>
    </recommendedName>
    <alternativeName>
        <fullName evidence="13">ATP synthase F(0) sector subunit b</fullName>
    </alternativeName>
    <alternativeName>
        <fullName evidence="13">ATPase subunit I</fullName>
    </alternativeName>
    <alternativeName>
        <fullName evidence="13">F-type ATPase subunit b</fullName>
        <shortName evidence="13">F-ATPase subunit b</shortName>
    </alternativeName>
</protein>
<evidence type="ECO:0000256" key="4">
    <source>
        <dbReference type="ARBA" id="ARBA00022692"/>
    </source>
</evidence>
<reference evidence="17" key="1">
    <citation type="submission" date="2018-05" db="EMBL/GenBank/DDBJ databases">
        <authorList>
            <person name="Li X."/>
        </authorList>
    </citation>
    <scope>NUCLEOTIDE SEQUENCE [LARGE SCALE GENOMIC DNA]</scope>
    <source>
        <strain evidence="17">LX32</strain>
    </source>
</reference>
<dbReference type="PANTHER" id="PTHR33445">
    <property type="entry name" value="ATP SYNTHASE SUBUNIT B', CHLOROPLASTIC"/>
    <property type="match status" value="1"/>
</dbReference>
<dbReference type="InterPro" id="IPR050059">
    <property type="entry name" value="ATP_synthase_B_chain"/>
</dbReference>
<comment type="subcellular location">
    <subcellularLocation>
        <location evidence="13">Cell membrane</location>
        <topology evidence="13">Single-pass membrane protein</topology>
    </subcellularLocation>
    <subcellularLocation>
        <location evidence="12">Endomembrane system</location>
        <topology evidence="12">Single-pass membrane protein</topology>
    </subcellularLocation>
</comment>
<evidence type="ECO:0000256" key="7">
    <source>
        <dbReference type="ARBA" id="ARBA00023065"/>
    </source>
</evidence>
<keyword evidence="7 13" id="KW-0406">Ion transport</keyword>
<comment type="subunit">
    <text evidence="13">F-type ATPases have 2 components, F(1) - the catalytic core - and F(0) - the membrane proton channel. F(1) has five subunits: alpha(3), beta(3), gamma(1), delta(1), epsilon(1). F(0) has three main subunits: a(1), b(2) and c(10-14). The alpha and beta chains form an alternating ring which encloses part of the gamma chain. F(1) is attached to F(0) by a central stalk formed by the gamma and epsilon chains, while a peripheral stalk is formed by the delta and b chains.</text>
</comment>
<dbReference type="Proteomes" id="UP000249254">
    <property type="component" value="Unassembled WGS sequence"/>
</dbReference>
<dbReference type="InterPro" id="IPR002146">
    <property type="entry name" value="ATP_synth_b/b'su_bac/chlpt"/>
</dbReference>
<evidence type="ECO:0000256" key="9">
    <source>
        <dbReference type="ARBA" id="ARBA00023310"/>
    </source>
</evidence>
<dbReference type="GO" id="GO:0012505">
    <property type="term" value="C:endomembrane system"/>
    <property type="evidence" value="ECO:0007669"/>
    <property type="project" value="UniProtKB-SubCell"/>
</dbReference>
<dbReference type="GO" id="GO:0045259">
    <property type="term" value="C:proton-transporting ATP synthase complex"/>
    <property type="evidence" value="ECO:0007669"/>
    <property type="project" value="UniProtKB-KW"/>
</dbReference>
<organism evidence="16 17">
    <name type="scientific">Phenylobacterium soli</name>
    <dbReference type="NCBI Taxonomy" id="2170551"/>
    <lineage>
        <taxon>Bacteria</taxon>
        <taxon>Pseudomonadati</taxon>
        <taxon>Pseudomonadota</taxon>
        <taxon>Alphaproteobacteria</taxon>
        <taxon>Caulobacterales</taxon>
        <taxon>Caulobacteraceae</taxon>
        <taxon>Phenylobacterium</taxon>
    </lineage>
</organism>
<evidence type="ECO:0000256" key="5">
    <source>
        <dbReference type="ARBA" id="ARBA00022781"/>
    </source>
</evidence>
<comment type="function">
    <text evidence="11">Component of the F(0) channel, it forms part of the peripheral stalk, linking F(1) to F(0). The b'-subunit is a diverged and duplicated form of b found in plants and photosynthetic bacteria.</text>
</comment>
<comment type="caution">
    <text evidence="16">The sequence shown here is derived from an EMBL/GenBank/DDBJ whole genome shotgun (WGS) entry which is preliminary data.</text>
</comment>
<evidence type="ECO:0000256" key="2">
    <source>
        <dbReference type="ARBA" id="ARBA00022448"/>
    </source>
</evidence>
<keyword evidence="8 13" id="KW-0472">Membrane</keyword>
<comment type="function">
    <text evidence="10 13">F(1)F(0) ATP synthase produces ATP from ADP in the presence of a proton or sodium gradient. F-type ATPases consist of two structural domains, F(1) containing the extramembraneous catalytic core and F(0) containing the membrane proton channel, linked together by a central stalk and a peripheral stalk. During catalysis, ATP synthesis in the catalytic domain of F(1) is coupled via a rotary mechanism of the central stalk subunits to proton translocation.</text>
</comment>
<evidence type="ECO:0000256" key="6">
    <source>
        <dbReference type="ARBA" id="ARBA00022989"/>
    </source>
</evidence>
<comment type="similarity">
    <text evidence="1 13 14">Belongs to the ATPase B chain family.</text>
</comment>
<evidence type="ECO:0000256" key="12">
    <source>
        <dbReference type="ARBA" id="ARBA00037847"/>
    </source>
</evidence>
<keyword evidence="2 13" id="KW-0813">Transport</keyword>
<dbReference type="EMBL" id="QFYQ01000001">
    <property type="protein sequence ID" value="RAK54235.1"/>
    <property type="molecule type" value="Genomic_DNA"/>
</dbReference>
<evidence type="ECO:0000256" key="3">
    <source>
        <dbReference type="ARBA" id="ARBA00022547"/>
    </source>
</evidence>
<evidence type="ECO:0000313" key="17">
    <source>
        <dbReference type="Proteomes" id="UP000249254"/>
    </source>
</evidence>
<feature type="coiled-coil region" evidence="15">
    <location>
        <begin position="95"/>
        <end position="122"/>
    </location>
</feature>
<dbReference type="RefSeq" id="WP_111527986.1">
    <property type="nucleotide sequence ID" value="NZ_JBHRSG010000002.1"/>
</dbReference>
<evidence type="ECO:0000313" key="16">
    <source>
        <dbReference type="EMBL" id="RAK54235.1"/>
    </source>
</evidence>
<keyword evidence="15" id="KW-0175">Coiled coil</keyword>
<keyword evidence="13" id="KW-1003">Cell membrane</keyword>
<dbReference type="OrthoDB" id="9805716at2"/>
<accession>A0A328AI93</accession>
<keyword evidence="3 13" id="KW-0138">CF(0)</keyword>
<evidence type="ECO:0000256" key="13">
    <source>
        <dbReference type="HAMAP-Rule" id="MF_01398"/>
    </source>
</evidence>
<gene>
    <name evidence="13" type="primary">atpF</name>
    <name evidence="16" type="ORF">DJ017_06710</name>
</gene>
<evidence type="ECO:0000256" key="8">
    <source>
        <dbReference type="ARBA" id="ARBA00023136"/>
    </source>
</evidence>
<evidence type="ECO:0000256" key="11">
    <source>
        <dbReference type="ARBA" id="ARBA00025614"/>
    </source>
</evidence>
<dbReference type="GO" id="GO:0046961">
    <property type="term" value="F:proton-transporting ATPase activity, rotational mechanism"/>
    <property type="evidence" value="ECO:0007669"/>
    <property type="project" value="TreeGrafter"/>
</dbReference>
<keyword evidence="5 13" id="KW-0375">Hydrogen ion transport</keyword>
<evidence type="ECO:0000256" key="10">
    <source>
        <dbReference type="ARBA" id="ARBA00025198"/>
    </source>
</evidence>
<evidence type="ECO:0000256" key="14">
    <source>
        <dbReference type="RuleBase" id="RU003848"/>
    </source>
</evidence>
<keyword evidence="6 13" id="KW-1133">Transmembrane helix</keyword>
<evidence type="ECO:0000256" key="15">
    <source>
        <dbReference type="SAM" id="Coils"/>
    </source>
</evidence>
<dbReference type="HAMAP" id="MF_01398">
    <property type="entry name" value="ATP_synth_b_bprime"/>
    <property type="match status" value="1"/>
</dbReference>
<evidence type="ECO:0000256" key="1">
    <source>
        <dbReference type="ARBA" id="ARBA00005513"/>
    </source>
</evidence>
<keyword evidence="17" id="KW-1185">Reference proteome</keyword>
<proteinExistence type="inferred from homology"/>